<accession>A0AAX3AV87</accession>
<evidence type="ECO:0000313" key="2">
    <source>
        <dbReference type="EMBL" id="UOQ18875.1"/>
    </source>
</evidence>
<dbReference type="KEGG" id="vg:80544270"/>
<evidence type="ECO:0000256" key="1">
    <source>
        <dbReference type="SAM" id="MobiDB-lite"/>
    </source>
</evidence>
<dbReference type="RefSeq" id="YP_010805376.1">
    <property type="nucleotide sequence ID" value="NC_077147.1"/>
</dbReference>
<dbReference type="Pfam" id="PF05815">
    <property type="entry name" value="AcMNPV_Orf101"/>
    <property type="match status" value="1"/>
</dbReference>
<dbReference type="InterPro" id="IPR008562">
    <property type="entry name" value="AcMNPV_C42"/>
</dbReference>
<dbReference type="GeneID" id="80544270"/>
<sequence>MTTINLFNEIVNLRDRIDPQMQMDIWLRLFRLLCDNGHRAELDLPYDEFIELLTIVASASRNNEVRDNAALASAHLGPPTQRGPGGGVSANASQPPAAPPPQRDMLNLFAPIGSRRAQTAAGDPRLMVGYKKTCRKMLQYYTLSTTSSTEFQVRDVVACMLYLSRQPAYKPLFHLLEKALEDDLECIPHLEADQVFNLINLLRDLLEMPTAALDFNNIKTLKLTFGKILHYPLTRFPRIIIVPNTDLSRHSSCSLEELILQRARALAQLEPQQYVDALDDNRIPYCDDEDFINELLKLTEDFSLPRMFFNATNSIFYTTMENYAMTNCKFNINDYNNIYKVMDSFKDLAQSSGSSVLKQSDLTDSLNIYLGADGASKSKRCKK</sequence>
<keyword evidence="3" id="KW-1185">Reference proteome</keyword>
<proteinExistence type="predicted"/>
<evidence type="ECO:0000313" key="3">
    <source>
        <dbReference type="Proteomes" id="UP001157381"/>
    </source>
</evidence>
<protein>
    <submittedName>
        <fullName evidence="2">P40</fullName>
    </submittedName>
</protein>
<name>A0AAX3AV87_9ABAC</name>
<reference evidence="2 3" key="1">
    <citation type="journal article" date="2022" name="Virus Genes">
        <title>The complete genome sequence of an alphabaculovirus from the brown tussock moth, Olene mendosa Hubner, expands our knowledge of lymantriine baculovirus diversity and evolution.</title>
        <authorList>
            <person name="Harrison R.L."/>
            <person name="Rowley D.L."/>
        </authorList>
    </citation>
    <scope>NUCLEOTIDE SEQUENCE [LARGE SCALE GENOMIC DNA]</scope>
    <source>
        <strain evidence="2">435</strain>
    </source>
</reference>
<dbReference type="EMBL" id="MZ766431">
    <property type="protein sequence ID" value="UOQ18875.1"/>
    <property type="molecule type" value="Genomic_DNA"/>
</dbReference>
<feature type="region of interest" description="Disordered" evidence="1">
    <location>
        <begin position="74"/>
        <end position="105"/>
    </location>
</feature>
<organism evidence="2 3">
    <name type="scientific">Olene mendosa nucleopolyhedrovirus</name>
    <dbReference type="NCBI Taxonomy" id="2933796"/>
    <lineage>
        <taxon>Viruses</taxon>
        <taxon>Viruses incertae sedis</taxon>
        <taxon>Naldaviricetes</taxon>
        <taxon>Lefavirales</taxon>
        <taxon>Baculoviridae</taxon>
        <taxon>Alphabaculovirus</taxon>
        <taxon>Alphabaculovirus olmendosae</taxon>
    </lineage>
</organism>
<dbReference type="Proteomes" id="UP001157381">
    <property type="component" value="Segment"/>
</dbReference>